<dbReference type="PANTHER" id="PTHR11895">
    <property type="entry name" value="TRANSAMIDASE"/>
    <property type="match status" value="1"/>
</dbReference>
<sequence>MDDLMNRDALELSAMLEARQISAVELMQATLDQIARVNGPVNAVISLRDADSLLAEARIADDAPRKGWLHGIPLAVKDLADVAGIPSSMGSPAFAGNIPAADSGMVARMRAAGGLFIGKTNTPEFGLGSHTFNPVHGATHNPYDTARSVGGSSGGAAAALAARMLSVTDGSDMMGSLRNPAGWCNVYGMRPSWGRVPADPVGDTFLHPLSTLGPMARSPRDMAALLEVQAGPNPQVPFGLPKDRYLDGIDTDVKGRRIGWLGSWGGAYPMEPGILPLIEGALTGFSDMGCIVEAVDAPFSASEIWDSWVALRAFANLGRLDAIYSDPVKRKLLKPEAIWEIETGLSLSPLQIHRASLTRSRWYAKAAELFDTYDALVLPSAQLWPFPVEWDWPKDIAGQPMDTYHRWMEVVIPVSLIGLPAVNLPAGFGAAGTAGAGLPMGMQIFGRHGDDAGLLQLAQAWHRATDWPNRMPPPLS</sequence>
<dbReference type="NCBIfam" id="NF005686">
    <property type="entry name" value="PRK07486.1"/>
    <property type="match status" value="1"/>
</dbReference>
<evidence type="ECO:0000313" key="3">
    <source>
        <dbReference type="Proteomes" id="UP001597151"/>
    </source>
</evidence>
<evidence type="ECO:0000313" key="2">
    <source>
        <dbReference type="EMBL" id="MFD1193719.1"/>
    </source>
</evidence>
<dbReference type="Proteomes" id="UP001597151">
    <property type="component" value="Unassembled WGS sequence"/>
</dbReference>
<accession>A0ABW3T917</accession>
<dbReference type="Gene3D" id="3.90.1300.10">
    <property type="entry name" value="Amidase signature (AS) domain"/>
    <property type="match status" value="1"/>
</dbReference>
<dbReference type="InterPro" id="IPR000120">
    <property type="entry name" value="Amidase"/>
</dbReference>
<dbReference type="PANTHER" id="PTHR11895:SF76">
    <property type="entry name" value="INDOLEACETAMIDE HYDROLASE"/>
    <property type="match status" value="1"/>
</dbReference>
<evidence type="ECO:0000259" key="1">
    <source>
        <dbReference type="Pfam" id="PF01425"/>
    </source>
</evidence>
<dbReference type="RefSeq" id="WP_380789019.1">
    <property type="nucleotide sequence ID" value="NZ_JBHTKR010000001.1"/>
</dbReference>
<name>A0ABW3T917_9RHOB</name>
<dbReference type="SUPFAM" id="SSF75304">
    <property type="entry name" value="Amidase signature (AS) enzymes"/>
    <property type="match status" value="1"/>
</dbReference>
<comment type="caution">
    <text evidence="2">The sequence shown here is derived from an EMBL/GenBank/DDBJ whole genome shotgun (WGS) entry which is preliminary data.</text>
</comment>
<dbReference type="InterPro" id="IPR023631">
    <property type="entry name" value="Amidase_dom"/>
</dbReference>
<gene>
    <name evidence="2" type="ORF">ACFQ3C_03425</name>
</gene>
<dbReference type="InterPro" id="IPR036928">
    <property type="entry name" value="AS_sf"/>
</dbReference>
<dbReference type="Pfam" id="PF01425">
    <property type="entry name" value="Amidase"/>
    <property type="match status" value="1"/>
</dbReference>
<reference evidence="3" key="1">
    <citation type="journal article" date="2019" name="Int. J. Syst. Evol. Microbiol.">
        <title>The Global Catalogue of Microorganisms (GCM) 10K type strain sequencing project: providing services to taxonomists for standard genome sequencing and annotation.</title>
        <authorList>
            <consortium name="The Broad Institute Genomics Platform"/>
            <consortium name="The Broad Institute Genome Sequencing Center for Infectious Disease"/>
            <person name="Wu L."/>
            <person name="Ma J."/>
        </authorList>
    </citation>
    <scope>NUCLEOTIDE SEQUENCE [LARGE SCALE GENOMIC DNA]</scope>
    <source>
        <strain evidence="3">CCUG 55328</strain>
    </source>
</reference>
<organism evidence="2 3">
    <name type="scientific">Seohaeicola saemankumensis</name>
    <dbReference type="NCBI Taxonomy" id="481181"/>
    <lineage>
        <taxon>Bacteria</taxon>
        <taxon>Pseudomonadati</taxon>
        <taxon>Pseudomonadota</taxon>
        <taxon>Alphaproteobacteria</taxon>
        <taxon>Rhodobacterales</taxon>
        <taxon>Roseobacteraceae</taxon>
        <taxon>Seohaeicola</taxon>
    </lineage>
</organism>
<dbReference type="EMBL" id="JBHTKR010000001">
    <property type="protein sequence ID" value="MFD1193719.1"/>
    <property type="molecule type" value="Genomic_DNA"/>
</dbReference>
<keyword evidence="3" id="KW-1185">Reference proteome</keyword>
<protein>
    <submittedName>
        <fullName evidence="2">Amidase</fullName>
    </submittedName>
</protein>
<proteinExistence type="predicted"/>
<feature type="domain" description="Amidase" evidence="1">
    <location>
        <begin position="25"/>
        <end position="455"/>
    </location>
</feature>